<sequence length="145" mass="15284">MRYQVRWLFATTLALSTAKKTKQSTACASTVCVDYLNGCDQRWGGCYAACSGYAIPTYSDPGCPLPTSAARYAATSTSTCESTICVDYINSCGIRYGGCYEACPGYTKPTYTAPACPTITTTVTPTATLTTLAYAGHALQAVKTA</sequence>
<feature type="signal peptide" evidence="1">
    <location>
        <begin position="1"/>
        <end position="18"/>
    </location>
</feature>
<dbReference type="AlphaFoldDB" id="A0AAN7W183"/>
<name>A0AAN7W183_9PEZI</name>
<keyword evidence="1" id="KW-0732">Signal</keyword>
<evidence type="ECO:0000313" key="3">
    <source>
        <dbReference type="Proteomes" id="UP001310594"/>
    </source>
</evidence>
<accession>A0AAN7W183</accession>
<reference evidence="2" key="1">
    <citation type="submission" date="2023-08" db="EMBL/GenBank/DDBJ databases">
        <title>Black Yeasts Isolated from many extreme environments.</title>
        <authorList>
            <person name="Coleine C."/>
            <person name="Stajich J.E."/>
            <person name="Selbmann L."/>
        </authorList>
    </citation>
    <scope>NUCLEOTIDE SEQUENCE</scope>
    <source>
        <strain evidence="2">CCFEE 5810</strain>
    </source>
</reference>
<gene>
    <name evidence="2" type="ORF">LTR97_006831</name>
</gene>
<feature type="chain" id="PRO_5042908109" evidence="1">
    <location>
        <begin position="19"/>
        <end position="145"/>
    </location>
</feature>
<proteinExistence type="predicted"/>
<dbReference type="EMBL" id="JAVRQU010000010">
    <property type="protein sequence ID" value="KAK5697872.1"/>
    <property type="molecule type" value="Genomic_DNA"/>
</dbReference>
<comment type="caution">
    <text evidence="2">The sequence shown here is derived from an EMBL/GenBank/DDBJ whole genome shotgun (WGS) entry which is preliminary data.</text>
</comment>
<dbReference type="Proteomes" id="UP001310594">
    <property type="component" value="Unassembled WGS sequence"/>
</dbReference>
<evidence type="ECO:0000256" key="1">
    <source>
        <dbReference type="SAM" id="SignalP"/>
    </source>
</evidence>
<protein>
    <submittedName>
        <fullName evidence="2">Uncharacterized protein</fullName>
    </submittedName>
</protein>
<organism evidence="2 3">
    <name type="scientific">Elasticomyces elasticus</name>
    <dbReference type="NCBI Taxonomy" id="574655"/>
    <lineage>
        <taxon>Eukaryota</taxon>
        <taxon>Fungi</taxon>
        <taxon>Dikarya</taxon>
        <taxon>Ascomycota</taxon>
        <taxon>Pezizomycotina</taxon>
        <taxon>Dothideomycetes</taxon>
        <taxon>Dothideomycetidae</taxon>
        <taxon>Mycosphaerellales</taxon>
        <taxon>Teratosphaeriaceae</taxon>
        <taxon>Elasticomyces</taxon>
    </lineage>
</organism>
<evidence type="ECO:0000313" key="2">
    <source>
        <dbReference type="EMBL" id="KAK5697872.1"/>
    </source>
</evidence>